<accession>A0A2W1L9Z8</accession>
<protein>
    <submittedName>
        <fullName evidence="1">Uncharacterized protein</fullName>
    </submittedName>
</protein>
<dbReference type="EMBL" id="QKRB01000046">
    <property type="protein sequence ID" value="PZD94960.1"/>
    <property type="molecule type" value="Genomic_DNA"/>
</dbReference>
<evidence type="ECO:0000313" key="2">
    <source>
        <dbReference type="Proteomes" id="UP000249522"/>
    </source>
</evidence>
<comment type="caution">
    <text evidence="1">The sequence shown here is derived from an EMBL/GenBank/DDBJ whole genome shotgun (WGS) entry which is preliminary data.</text>
</comment>
<evidence type="ECO:0000313" key="1">
    <source>
        <dbReference type="EMBL" id="PZD94960.1"/>
    </source>
</evidence>
<name>A0A2W1L9Z8_9BACL</name>
<organism evidence="1 2">
    <name type="scientific">Paenibacillus sambharensis</name>
    <dbReference type="NCBI Taxonomy" id="1803190"/>
    <lineage>
        <taxon>Bacteria</taxon>
        <taxon>Bacillati</taxon>
        <taxon>Bacillota</taxon>
        <taxon>Bacilli</taxon>
        <taxon>Bacillales</taxon>
        <taxon>Paenibacillaceae</taxon>
        <taxon>Paenibacillus</taxon>
    </lineage>
</organism>
<dbReference type="AlphaFoldDB" id="A0A2W1L9Z8"/>
<dbReference type="Proteomes" id="UP000249522">
    <property type="component" value="Unassembled WGS sequence"/>
</dbReference>
<sequence length="79" mass="9251">MIPFERALPYDLVMNDLYIPECPYCHSSNVLIPVKPAELDDIRSGKKRLLVFPCCRSRLTIIDADRDYLLSDQDLPRRR</sequence>
<gene>
    <name evidence="1" type="ORF">DNH61_15055</name>
</gene>
<reference evidence="1 2" key="1">
    <citation type="submission" date="2018-06" db="EMBL/GenBank/DDBJ databases">
        <title>Paenibacillus imtechensis sp. nov.</title>
        <authorList>
            <person name="Pinnaka A.K."/>
            <person name="Singh H."/>
            <person name="Kaur M."/>
        </authorList>
    </citation>
    <scope>NUCLEOTIDE SEQUENCE [LARGE SCALE GENOMIC DNA]</scope>
    <source>
        <strain evidence="1 2">SMB1</strain>
    </source>
</reference>
<keyword evidence="2" id="KW-1185">Reference proteome</keyword>
<dbReference type="RefSeq" id="WP_111147508.1">
    <property type="nucleotide sequence ID" value="NZ_QKRB01000046.1"/>
</dbReference>
<proteinExistence type="predicted"/>
<dbReference type="OrthoDB" id="2889126at2"/>